<dbReference type="EMBL" id="BMEA01000001">
    <property type="protein sequence ID" value="GGB75816.1"/>
    <property type="molecule type" value="Genomic_DNA"/>
</dbReference>
<accession>A0A8H9FRL0</accession>
<proteinExistence type="predicted"/>
<dbReference type="NCBIfam" id="NF041390">
    <property type="entry name" value="TadE_Rv3655c"/>
    <property type="match status" value="1"/>
</dbReference>
<organism evidence="1 2">
    <name type="scientific">Knoellia flava</name>
    <dbReference type="NCBI Taxonomy" id="913969"/>
    <lineage>
        <taxon>Bacteria</taxon>
        <taxon>Bacillati</taxon>
        <taxon>Actinomycetota</taxon>
        <taxon>Actinomycetes</taxon>
        <taxon>Micrococcales</taxon>
        <taxon>Intrasporangiaceae</taxon>
        <taxon>Knoellia</taxon>
    </lineage>
</organism>
<name>A0A8H9FRL0_9MICO</name>
<dbReference type="Proteomes" id="UP000628079">
    <property type="component" value="Unassembled WGS sequence"/>
</dbReference>
<sequence length="109" mass="11268">MVTAEIAVAVPAVVLVLTLVLAAVATATDHVRCVDASRTGARLLARGEPVEVVRRHVARQAPDGARITLEVGADTVRAEVEGVAPAVLRAFGVRARPRAVAHAVPEGLP</sequence>
<evidence type="ECO:0008006" key="3">
    <source>
        <dbReference type="Google" id="ProtNLM"/>
    </source>
</evidence>
<evidence type="ECO:0000313" key="2">
    <source>
        <dbReference type="Proteomes" id="UP000628079"/>
    </source>
</evidence>
<dbReference type="AlphaFoldDB" id="A0A8H9FRL0"/>
<reference evidence="1" key="2">
    <citation type="submission" date="2020-09" db="EMBL/GenBank/DDBJ databases">
        <authorList>
            <person name="Sun Q."/>
            <person name="Zhou Y."/>
        </authorList>
    </citation>
    <scope>NUCLEOTIDE SEQUENCE</scope>
    <source>
        <strain evidence="1">CGMCC 1.10749</strain>
    </source>
</reference>
<dbReference type="InterPro" id="IPR049790">
    <property type="entry name" value="Rv3655c/TadE"/>
</dbReference>
<protein>
    <recommendedName>
        <fullName evidence="3">Pilus assembly protein TadE</fullName>
    </recommendedName>
</protein>
<comment type="caution">
    <text evidence="1">The sequence shown here is derived from an EMBL/GenBank/DDBJ whole genome shotgun (WGS) entry which is preliminary data.</text>
</comment>
<gene>
    <name evidence="1" type="ORF">GCM10011314_14210</name>
</gene>
<evidence type="ECO:0000313" key="1">
    <source>
        <dbReference type="EMBL" id="GGB75816.1"/>
    </source>
</evidence>
<reference evidence="1" key="1">
    <citation type="journal article" date="2014" name="Int. J. Syst. Evol. Microbiol.">
        <title>Complete genome sequence of Corynebacterium casei LMG S-19264T (=DSM 44701T), isolated from a smear-ripened cheese.</title>
        <authorList>
            <consortium name="US DOE Joint Genome Institute (JGI-PGF)"/>
            <person name="Walter F."/>
            <person name="Albersmeier A."/>
            <person name="Kalinowski J."/>
            <person name="Ruckert C."/>
        </authorList>
    </citation>
    <scope>NUCLEOTIDE SEQUENCE</scope>
    <source>
        <strain evidence="1">CGMCC 1.10749</strain>
    </source>
</reference>